<evidence type="ECO:0000259" key="4">
    <source>
        <dbReference type="PROSITE" id="PS51462"/>
    </source>
</evidence>
<name>A0ABY4YLP6_9MICO</name>
<sequence>MVRVRGVDHRGRVLAEDVVPHGIDPAAVLQADGHDPVWTGSEVVDGELVLVYRVRPGGRPEPHQRLSAYAVVQATFRGVPSLLLTSFARRVRVRNGAWGLPGGGLEPGEDPVSGAEREVWEETGQHVRAVEPLDLVSRHWTGRAPSGRLEDYHAVSMVYRAHCSDPAETVVHDVGGSTADARWVPLADLPTLPVLDWQRRFLPPT</sequence>
<dbReference type="CDD" id="cd02883">
    <property type="entry name" value="NUDIX_Hydrolase"/>
    <property type="match status" value="1"/>
</dbReference>
<feature type="domain" description="Nudix hydrolase" evidence="4">
    <location>
        <begin position="21"/>
        <end position="205"/>
    </location>
</feature>
<proteinExistence type="inferred from homology"/>
<reference evidence="5" key="1">
    <citation type="submission" date="2022-06" db="EMBL/GenBank/DDBJ databases">
        <title>Ornithinimicrobium JY.X270.</title>
        <authorList>
            <person name="Huang Y."/>
        </authorList>
    </citation>
    <scope>NUCLEOTIDE SEQUENCE</scope>
    <source>
        <strain evidence="5">JY.X270</strain>
    </source>
</reference>
<keyword evidence="6" id="KW-1185">Reference proteome</keyword>
<dbReference type="EMBL" id="CP099490">
    <property type="protein sequence ID" value="USQ77180.1"/>
    <property type="molecule type" value="Genomic_DNA"/>
</dbReference>
<evidence type="ECO:0000256" key="3">
    <source>
        <dbReference type="RuleBase" id="RU003476"/>
    </source>
</evidence>
<evidence type="ECO:0000256" key="2">
    <source>
        <dbReference type="ARBA" id="ARBA00022801"/>
    </source>
</evidence>
<gene>
    <name evidence="5" type="ORF">NF557_04500</name>
</gene>
<dbReference type="PANTHER" id="PTHR43736:SF1">
    <property type="entry name" value="DIHYDRONEOPTERIN TRIPHOSPHATE DIPHOSPHATASE"/>
    <property type="match status" value="1"/>
</dbReference>
<dbReference type="PROSITE" id="PS00893">
    <property type="entry name" value="NUDIX_BOX"/>
    <property type="match status" value="1"/>
</dbReference>
<dbReference type="InterPro" id="IPR020476">
    <property type="entry name" value="Nudix_hydrolase"/>
</dbReference>
<protein>
    <submittedName>
        <fullName evidence="5">NUDIX domain-containing protein</fullName>
    </submittedName>
</protein>
<evidence type="ECO:0000313" key="6">
    <source>
        <dbReference type="Proteomes" id="UP001056535"/>
    </source>
</evidence>
<organism evidence="5 6">
    <name type="scientific">Ornithinimicrobium cryptoxanthini</name>
    <dbReference type="NCBI Taxonomy" id="2934161"/>
    <lineage>
        <taxon>Bacteria</taxon>
        <taxon>Bacillati</taxon>
        <taxon>Actinomycetota</taxon>
        <taxon>Actinomycetes</taxon>
        <taxon>Micrococcales</taxon>
        <taxon>Ornithinimicrobiaceae</taxon>
        <taxon>Ornithinimicrobium</taxon>
    </lineage>
</organism>
<dbReference type="SUPFAM" id="SSF55811">
    <property type="entry name" value="Nudix"/>
    <property type="match status" value="1"/>
</dbReference>
<dbReference type="Pfam" id="PF00293">
    <property type="entry name" value="NUDIX"/>
    <property type="match status" value="1"/>
</dbReference>
<dbReference type="PANTHER" id="PTHR43736">
    <property type="entry name" value="ADP-RIBOSE PYROPHOSPHATASE"/>
    <property type="match status" value="1"/>
</dbReference>
<keyword evidence="2 3" id="KW-0378">Hydrolase</keyword>
<comment type="similarity">
    <text evidence="1 3">Belongs to the Nudix hydrolase family.</text>
</comment>
<evidence type="ECO:0000256" key="1">
    <source>
        <dbReference type="ARBA" id="ARBA00005582"/>
    </source>
</evidence>
<dbReference type="InterPro" id="IPR020084">
    <property type="entry name" value="NUDIX_hydrolase_CS"/>
</dbReference>
<dbReference type="Gene3D" id="3.90.79.10">
    <property type="entry name" value="Nucleoside Triphosphate Pyrophosphohydrolase"/>
    <property type="match status" value="1"/>
</dbReference>
<dbReference type="RefSeq" id="WP_252622046.1">
    <property type="nucleotide sequence ID" value="NZ_CP099490.1"/>
</dbReference>
<evidence type="ECO:0000313" key="5">
    <source>
        <dbReference type="EMBL" id="USQ77180.1"/>
    </source>
</evidence>
<dbReference type="InterPro" id="IPR000086">
    <property type="entry name" value="NUDIX_hydrolase_dom"/>
</dbReference>
<accession>A0ABY4YLP6</accession>
<dbReference type="PROSITE" id="PS51462">
    <property type="entry name" value="NUDIX"/>
    <property type="match status" value="1"/>
</dbReference>
<dbReference type="Proteomes" id="UP001056535">
    <property type="component" value="Chromosome"/>
</dbReference>
<dbReference type="PRINTS" id="PR00502">
    <property type="entry name" value="NUDIXFAMILY"/>
</dbReference>
<dbReference type="InterPro" id="IPR015797">
    <property type="entry name" value="NUDIX_hydrolase-like_dom_sf"/>
</dbReference>